<proteinExistence type="predicted"/>
<reference evidence="2" key="1">
    <citation type="submission" date="2015-03" db="EMBL/GenBank/DDBJ databases">
        <authorList>
            <person name="Urmite Genomes"/>
        </authorList>
    </citation>
    <scope>NUCLEOTIDE SEQUENCE [LARGE SCALE GENOMIC DNA]</scope>
    <source>
        <strain evidence="2">FF10</strain>
    </source>
</reference>
<name>A0A0E4CRW3_9STRE</name>
<dbReference type="Gene3D" id="3.40.50.11250">
    <property type="entry name" value="Protein of unknown function DUF3013"/>
    <property type="match status" value="1"/>
</dbReference>
<gene>
    <name evidence="1" type="ORF">BN1356_00209</name>
</gene>
<sequence>MAKFGFLTVLEEELDKHLDYDFAMDWDKKNHAVEVTFVLEAQNTGHVETIDDQGEVSSEDIVFEDYVLFYNPEKSTFDAEDYLVTIPYDPKKGLSREFLAYFAETLNDVATEGLSDLMDFLADETAVDFGLTWDAEAFETGKADLVESEFFAYPRY</sequence>
<evidence type="ECO:0000313" key="1">
    <source>
        <dbReference type="EMBL" id="CQR23841.1"/>
    </source>
</evidence>
<dbReference type="OrthoDB" id="2165293at2"/>
<keyword evidence="2" id="KW-1185">Reference proteome</keyword>
<organism evidence="1 2">
    <name type="scientific">Streptococcus varani</name>
    <dbReference type="NCBI Taxonomy" id="1608583"/>
    <lineage>
        <taxon>Bacteria</taxon>
        <taxon>Bacillati</taxon>
        <taxon>Bacillota</taxon>
        <taxon>Bacilli</taxon>
        <taxon>Lactobacillales</taxon>
        <taxon>Streptococcaceae</taxon>
        <taxon>Streptococcus</taxon>
    </lineage>
</organism>
<evidence type="ECO:0008006" key="3">
    <source>
        <dbReference type="Google" id="ProtNLM"/>
    </source>
</evidence>
<dbReference type="InterPro" id="IPR021380">
    <property type="entry name" value="DUF3013"/>
</dbReference>
<dbReference type="EMBL" id="CTEN01000001">
    <property type="protein sequence ID" value="CQR23841.1"/>
    <property type="molecule type" value="Genomic_DNA"/>
</dbReference>
<dbReference type="Pfam" id="PF11217">
    <property type="entry name" value="DUF3013"/>
    <property type="match status" value="1"/>
</dbReference>
<dbReference type="RefSeq" id="WP_093649582.1">
    <property type="nucleotide sequence ID" value="NZ_CTEN01000001.1"/>
</dbReference>
<protein>
    <recommendedName>
        <fullName evidence="3">DUF3013 family protein</fullName>
    </recommendedName>
</protein>
<dbReference type="Proteomes" id="UP000198604">
    <property type="component" value="Unassembled WGS sequence"/>
</dbReference>
<accession>A0A0E4CRW3</accession>
<dbReference type="STRING" id="1608583.BN1356_00209"/>
<evidence type="ECO:0000313" key="2">
    <source>
        <dbReference type="Proteomes" id="UP000198604"/>
    </source>
</evidence>
<dbReference type="AlphaFoldDB" id="A0A0E4CRW3"/>